<dbReference type="EMBL" id="JBHTCO010000016">
    <property type="protein sequence ID" value="MFC7393850.1"/>
    <property type="molecule type" value="Genomic_DNA"/>
</dbReference>
<gene>
    <name evidence="8" type="ORF">ACFQRG_12885</name>
</gene>
<sequence length="117" mass="14007">MSVVYELYKTTQQLDRHIENYQRNKQGRDKTILHIERLLDGRDNLISSMTGKYTKEEKVWGQEIVIINERINKGLVSILNDINHDRFQLKRKRQFSNKYQNMYQGISTDGVFLDKKE</sequence>
<evidence type="ECO:0000256" key="6">
    <source>
        <dbReference type="ARBA" id="ARBA00093785"/>
    </source>
</evidence>
<evidence type="ECO:0000256" key="4">
    <source>
        <dbReference type="ARBA" id="ARBA00023186"/>
    </source>
</evidence>
<comment type="subcellular location">
    <subcellularLocation>
        <location evidence="1">Cytoplasm</location>
        <location evidence="1">Cytosol</location>
    </subcellularLocation>
</comment>
<dbReference type="Proteomes" id="UP001596505">
    <property type="component" value="Unassembled WGS sequence"/>
</dbReference>
<comment type="caution">
    <text evidence="8">The sequence shown here is derived from an EMBL/GenBank/DDBJ whole genome shotgun (WGS) entry which is preliminary data.</text>
</comment>
<reference evidence="9" key="1">
    <citation type="journal article" date="2019" name="Int. J. Syst. Evol. Microbiol.">
        <title>The Global Catalogue of Microorganisms (GCM) 10K type strain sequencing project: providing services to taxonomists for standard genome sequencing and annotation.</title>
        <authorList>
            <consortium name="The Broad Institute Genomics Platform"/>
            <consortium name="The Broad Institute Genome Sequencing Center for Infectious Disease"/>
            <person name="Wu L."/>
            <person name="Ma J."/>
        </authorList>
    </citation>
    <scope>NUCLEOTIDE SEQUENCE [LARGE SCALE GENOMIC DNA]</scope>
    <source>
        <strain evidence="9">CGMCC 1.16305</strain>
    </source>
</reference>
<evidence type="ECO:0000256" key="1">
    <source>
        <dbReference type="ARBA" id="ARBA00004514"/>
    </source>
</evidence>
<keyword evidence="2" id="KW-0963">Cytoplasm</keyword>
<name>A0ABW2PYT0_9BACL</name>
<comment type="similarity">
    <text evidence="6">Belongs to the bacillales FliT family.</text>
</comment>
<protein>
    <recommendedName>
        <fullName evidence="7">Flagellar protein FliT</fullName>
    </recommendedName>
</protein>
<comment type="function">
    <text evidence="5">May act as an export chaperone for the filament capping protein FliD.</text>
</comment>
<evidence type="ECO:0000256" key="3">
    <source>
        <dbReference type="ARBA" id="ARBA00022795"/>
    </source>
</evidence>
<dbReference type="InterPro" id="IPR008622">
    <property type="entry name" value="FliT"/>
</dbReference>
<evidence type="ECO:0000313" key="9">
    <source>
        <dbReference type="Proteomes" id="UP001596505"/>
    </source>
</evidence>
<evidence type="ECO:0000313" key="8">
    <source>
        <dbReference type="EMBL" id="MFC7393850.1"/>
    </source>
</evidence>
<evidence type="ECO:0000256" key="2">
    <source>
        <dbReference type="ARBA" id="ARBA00022490"/>
    </source>
</evidence>
<evidence type="ECO:0000256" key="5">
    <source>
        <dbReference type="ARBA" id="ARBA00093765"/>
    </source>
</evidence>
<dbReference type="Pfam" id="PF05400">
    <property type="entry name" value="FliT"/>
    <property type="match status" value="1"/>
</dbReference>
<keyword evidence="3" id="KW-1005">Bacterial flagellum biogenesis</keyword>
<keyword evidence="9" id="KW-1185">Reference proteome</keyword>
<organism evidence="8 9">
    <name type="scientific">Scopulibacillus cellulosilyticus</name>
    <dbReference type="NCBI Taxonomy" id="2665665"/>
    <lineage>
        <taxon>Bacteria</taxon>
        <taxon>Bacillati</taxon>
        <taxon>Bacillota</taxon>
        <taxon>Bacilli</taxon>
        <taxon>Bacillales</taxon>
        <taxon>Sporolactobacillaceae</taxon>
        <taxon>Scopulibacillus</taxon>
    </lineage>
</organism>
<evidence type="ECO:0000256" key="7">
    <source>
        <dbReference type="ARBA" id="ARBA00093797"/>
    </source>
</evidence>
<dbReference type="RefSeq" id="WP_380966596.1">
    <property type="nucleotide sequence ID" value="NZ_JBHTCO010000016.1"/>
</dbReference>
<keyword evidence="4" id="KW-0143">Chaperone</keyword>
<proteinExistence type="inferred from homology"/>
<accession>A0ABW2PYT0</accession>